<dbReference type="Proteomes" id="UP001595885">
    <property type="component" value="Unassembled WGS sequence"/>
</dbReference>
<sequence length="304" mass="34850">MKKETYYSNGKLLVTGEYLVLNGAKSLAVPTKFGQDLEVTPALGKKIIWKSYDADESVWFEDEIFFDDIIEKSSFTENKIKNTLVEILHHAYLLNSDFIKNAEGYSINTKLTFPRFWGLGTSSTLINNIGQWLNIDAFELLKNSFGGSGYDIACAQTNQSIIYHLENEKPFFETVSFNPIFKEHIYFVYLNKKQSSRSAINNYLNKQFSLDKVKNKINKITKFIIETDNLNDFMAALDKHEILLSDILEQLTVKEALFPDFNGTVKSLGAWGGDFVMVVAKENPLFYFADKGYETILKYEEMIL</sequence>
<gene>
    <name evidence="1" type="ORF">ACFO3U_02140</name>
</gene>
<dbReference type="RefSeq" id="WP_379737984.1">
    <property type="nucleotide sequence ID" value="NZ_JBHSGW010000001.1"/>
</dbReference>
<dbReference type="InterPro" id="IPR014721">
    <property type="entry name" value="Ribsml_uS5_D2-typ_fold_subgr"/>
</dbReference>
<dbReference type="NCBIfam" id="NF040656">
    <property type="entry name" value="GHMP_GYDIA"/>
    <property type="match status" value="1"/>
</dbReference>
<organism evidence="1 2">
    <name type="scientific">Flavobacterium ponti</name>
    <dbReference type="NCBI Taxonomy" id="665133"/>
    <lineage>
        <taxon>Bacteria</taxon>
        <taxon>Pseudomonadati</taxon>
        <taxon>Bacteroidota</taxon>
        <taxon>Flavobacteriia</taxon>
        <taxon>Flavobacteriales</taxon>
        <taxon>Flavobacteriaceae</taxon>
        <taxon>Flavobacterium</taxon>
    </lineage>
</organism>
<keyword evidence="1" id="KW-0418">Kinase</keyword>
<proteinExistence type="predicted"/>
<keyword evidence="1" id="KW-0808">Transferase</keyword>
<dbReference type="Gene3D" id="3.30.230.10">
    <property type="match status" value="1"/>
</dbReference>
<protein>
    <submittedName>
        <fullName evidence="1">GYDIA family GHMP kinase</fullName>
    </submittedName>
</protein>
<accession>A0ABV9P282</accession>
<dbReference type="InterPro" id="IPR020568">
    <property type="entry name" value="Ribosomal_Su5_D2-typ_SF"/>
</dbReference>
<dbReference type="EMBL" id="JBHSGW010000001">
    <property type="protein sequence ID" value="MFC4738785.1"/>
    <property type="molecule type" value="Genomic_DNA"/>
</dbReference>
<dbReference type="InterPro" id="IPR047765">
    <property type="entry name" value="GHMP_GYDIA-like"/>
</dbReference>
<name>A0ABV9P282_9FLAO</name>
<evidence type="ECO:0000313" key="2">
    <source>
        <dbReference type="Proteomes" id="UP001595885"/>
    </source>
</evidence>
<dbReference type="GO" id="GO:0016301">
    <property type="term" value="F:kinase activity"/>
    <property type="evidence" value="ECO:0007669"/>
    <property type="project" value="UniProtKB-KW"/>
</dbReference>
<dbReference type="SUPFAM" id="SSF54211">
    <property type="entry name" value="Ribosomal protein S5 domain 2-like"/>
    <property type="match status" value="1"/>
</dbReference>
<evidence type="ECO:0000313" key="1">
    <source>
        <dbReference type="EMBL" id="MFC4738785.1"/>
    </source>
</evidence>
<keyword evidence="2" id="KW-1185">Reference proteome</keyword>
<reference evidence="2" key="1">
    <citation type="journal article" date="2019" name="Int. J. Syst. Evol. Microbiol.">
        <title>The Global Catalogue of Microorganisms (GCM) 10K type strain sequencing project: providing services to taxonomists for standard genome sequencing and annotation.</title>
        <authorList>
            <consortium name="The Broad Institute Genomics Platform"/>
            <consortium name="The Broad Institute Genome Sequencing Center for Infectious Disease"/>
            <person name="Wu L."/>
            <person name="Ma J."/>
        </authorList>
    </citation>
    <scope>NUCLEOTIDE SEQUENCE [LARGE SCALE GENOMIC DNA]</scope>
    <source>
        <strain evidence="2">CCUG 50349</strain>
    </source>
</reference>
<comment type="caution">
    <text evidence="1">The sequence shown here is derived from an EMBL/GenBank/DDBJ whole genome shotgun (WGS) entry which is preliminary data.</text>
</comment>